<dbReference type="PROSITE" id="PS50076">
    <property type="entry name" value="DNAJ_2"/>
    <property type="match status" value="1"/>
</dbReference>
<sequence length="218" mass="24640">MYVCSLGWRSVSCSRQGNNGRLWIGIPSRFLSSKKSQSPVNHYKVLGISSKATQAEIKASFYKLSKLFHPDVSDQSEETAVKFRQITAAYEILGNLKLRKMYDRGLLPHHENVYPGVEVDYNEPEVKSPYKKTGKQPATGRTTIYDFDAWSRMHYGTAMNRKAAAKGKWHSQNHAREEINENAKSDHTIGFVLIGITIVALLHIAAQPNYDVPNDNKK</sequence>
<dbReference type="CDD" id="cd06257">
    <property type="entry name" value="DnaJ"/>
    <property type="match status" value="1"/>
</dbReference>
<dbReference type="FunCoup" id="E9FYC9">
    <property type="interactions" value="699"/>
</dbReference>
<keyword evidence="1" id="KW-0472">Membrane</keyword>
<dbReference type="HOGENOM" id="CLU_104327_0_0_1"/>
<dbReference type="SUPFAM" id="SSF46565">
    <property type="entry name" value="Chaperone J-domain"/>
    <property type="match status" value="1"/>
</dbReference>
<gene>
    <name evidence="3" type="ORF">DAPPUDRAFT_306379</name>
</gene>
<dbReference type="OrthoDB" id="6343681at2759"/>
<organism evidence="3 4">
    <name type="scientific">Daphnia pulex</name>
    <name type="common">Water flea</name>
    <dbReference type="NCBI Taxonomy" id="6669"/>
    <lineage>
        <taxon>Eukaryota</taxon>
        <taxon>Metazoa</taxon>
        <taxon>Ecdysozoa</taxon>
        <taxon>Arthropoda</taxon>
        <taxon>Crustacea</taxon>
        <taxon>Branchiopoda</taxon>
        <taxon>Diplostraca</taxon>
        <taxon>Cladocera</taxon>
        <taxon>Anomopoda</taxon>
        <taxon>Daphniidae</taxon>
        <taxon>Daphnia</taxon>
    </lineage>
</organism>
<dbReference type="PhylomeDB" id="E9FYC9"/>
<dbReference type="Gene3D" id="1.10.287.110">
    <property type="entry name" value="DnaJ domain"/>
    <property type="match status" value="1"/>
</dbReference>
<evidence type="ECO:0000313" key="4">
    <source>
        <dbReference type="Proteomes" id="UP000000305"/>
    </source>
</evidence>
<dbReference type="InterPro" id="IPR053025">
    <property type="entry name" value="Mito_ATP_Synthase-Asso"/>
</dbReference>
<dbReference type="Pfam" id="PF00226">
    <property type="entry name" value="DnaJ"/>
    <property type="match status" value="1"/>
</dbReference>
<dbReference type="PRINTS" id="PR00625">
    <property type="entry name" value="JDOMAIN"/>
</dbReference>
<keyword evidence="1" id="KW-0812">Transmembrane</keyword>
<keyword evidence="4" id="KW-1185">Reference proteome</keyword>
<proteinExistence type="predicted"/>
<evidence type="ECO:0000259" key="2">
    <source>
        <dbReference type="PROSITE" id="PS50076"/>
    </source>
</evidence>
<feature type="transmembrane region" description="Helical" evidence="1">
    <location>
        <begin position="188"/>
        <end position="206"/>
    </location>
</feature>
<dbReference type="KEGG" id="dpx:DAPPUDRAFT_306379"/>
<evidence type="ECO:0000313" key="3">
    <source>
        <dbReference type="EMBL" id="EFX87793.1"/>
    </source>
</evidence>
<dbReference type="InterPro" id="IPR001623">
    <property type="entry name" value="DnaJ_domain"/>
</dbReference>
<dbReference type="OMA" id="ANRTMFD"/>
<dbReference type="PROSITE" id="PS00636">
    <property type="entry name" value="DNAJ_1"/>
    <property type="match status" value="1"/>
</dbReference>
<dbReference type="eggNOG" id="KOG0714">
    <property type="taxonomic scope" value="Eukaryota"/>
</dbReference>
<dbReference type="Proteomes" id="UP000000305">
    <property type="component" value="Unassembled WGS sequence"/>
</dbReference>
<dbReference type="PANTHER" id="PTHR44873:SF1">
    <property type="entry name" value="DNAJ HOMOLOG SUBFAMILY C MEMBER 30, MITOCHONDRIAL"/>
    <property type="match status" value="1"/>
</dbReference>
<dbReference type="AlphaFoldDB" id="E9FYC9"/>
<dbReference type="PANTHER" id="PTHR44873">
    <property type="entry name" value="DNAJ HOMOLOG SUBFAMILY C MEMBER 30, MITOCHONDRIAL"/>
    <property type="match status" value="1"/>
</dbReference>
<keyword evidence="1" id="KW-1133">Transmembrane helix</keyword>
<reference evidence="3 4" key="1">
    <citation type="journal article" date="2011" name="Science">
        <title>The ecoresponsive genome of Daphnia pulex.</title>
        <authorList>
            <person name="Colbourne J.K."/>
            <person name="Pfrender M.E."/>
            <person name="Gilbert D."/>
            <person name="Thomas W.K."/>
            <person name="Tucker A."/>
            <person name="Oakley T.H."/>
            <person name="Tokishita S."/>
            <person name="Aerts A."/>
            <person name="Arnold G.J."/>
            <person name="Basu M.K."/>
            <person name="Bauer D.J."/>
            <person name="Caceres C.E."/>
            <person name="Carmel L."/>
            <person name="Casola C."/>
            <person name="Choi J.H."/>
            <person name="Detter J.C."/>
            <person name="Dong Q."/>
            <person name="Dusheyko S."/>
            <person name="Eads B.D."/>
            <person name="Frohlich T."/>
            <person name="Geiler-Samerotte K.A."/>
            <person name="Gerlach D."/>
            <person name="Hatcher P."/>
            <person name="Jogdeo S."/>
            <person name="Krijgsveld J."/>
            <person name="Kriventseva E.V."/>
            <person name="Kultz D."/>
            <person name="Laforsch C."/>
            <person name="Lindquist E."/>
            <person name="Lopez J."/>
            <person name="Manak J.R."/>
            <person name="Muller J."/>
            <person name="Pangilinan J."/>
            <person name="Patwardhan R.P."/>
            <person name="Pitluck S."/>
            <person name="Pritham E.J."/>
            <person name="Rechtsteiner A."/>
            <person name="Rho M."/>
            <person name="Rogozin I.B."/>
            <person name="Sakarya O."/>
            <person name="Salamov A."/>
            <person name="Schaack S."/>
            <person name="Shapiro H."/>
            <person name="Shiga Y."/>
            <person name="Skalitzky C."/>
            <person name="Smith Z."/>
            <person name="Souvorov A."/>
            <person name="Sung W."/>
            <person name="Tang Z."/>
            <person name="Tsuchiya D."/>
            <person name="Tu H."/>
            <person name="Vos H."/>
            <person name="Wang M."/>
            <person name="Wolf Y.I."/>
            <person name="Yamagata H."/>
            <person name="Yamada T."/>
            <person name="Ye Y."/>
            <person name="Shaw J.R."/>
            <person name="Andrews J."/>
            <person name="Crease T.J."/>
            <person name="Tang H."/>
            <person name="Lucas S.M."/>
            <person name="Robertson H.M."/>
            <person name="Bork P."/>
            <person name="Koonin E.V."/>
            <person name="Zdobnov E.M."/>
            <person name="Grigoriev I.V."/>
            <person name="Lynch M."/>
            <person name="Boore J.L."/>
        </authorList>
    </citation>
    <scope>NUCLEOTIDE SEQUENCE [LARGE SCALE GENOMIC DNA]</scope>
</reference>
<dbReference type="SMART" id="SM00271">
    <property type="entry name" value="DnaJ"/>
    <property type="match status" value="1"/>
</dbReference>
<dbReference type="InterPro" id="IPR036869">
    <property type="entry name" value="J_dom_sf"/>
</dbReference>
<dbReference type="InterPro" id="IPR018253">
    <property type="entry name" value="DnaJ_domain_CS"/>
</dbReference>
<protein>
    <recommendedName>
        <fullName evidence="2">J domain-containing protein</fullName>
    </recommendedName>
</protein>
<dbReference type="STRING" id="6669.E9FYC9"/>
<dbReference type="EMBL" id="GL732527">
    <property type="protein sequence ID" value="EFX87793.1"/>
    <property type="molecule type" value="Genomic_DNA"/>
</dbReference>
<name>E9FYC9_DAPPU</name>
<dbReference type="InParanoid" id="E9FYC9"/>
<accession>E9FYC9</accession>
<feature type="domain" description="J" evidence="2">
    <location>
        <begin position="41"/>
        <end position="106"/>
    </location>
</feature>
<evidence type="ECO:0000256" key="1">
    <source>
        <dbReference type="SAM" id="Phobius"/>
    </source>
</evidence>